<feature type="transmembrane region" description="Helical" evidence="1">
    <location>
        <begin position="12"/>
        <end position="32"/>
    </location>
</feature>
<reference evidence="2" key="2">
    <citation type="submission" date="2021-04" db="EMBL/GenBank/DDBJ databases">
        <authorList>
            <person name="Dong X."/>
        </authorList>
    </citation>
    <scope>NUCLEOTIDE SEQUENCE</scope>
    <source>
        <strain evidence="2">ZWT</strain>
    </source>
</reference>
<reference evidence="2" key="1">
    <citation type="journal article" date="2021" name="mSystems">
        <title>Bacteria and Archaea Synergistically Convert Glycine Betaine to Biogenic Methane in the Formosa Cold Seep of the South China Sea.</title>
        <authorList>
            <person name="Li L."/>
            <person name="Zhang W."/>
            <person name="Zhang S."/>
            <person name="Song L."/>
            <person name="Sun Q."/>
            <person name="Zhang H."/>
            <person name="Xiang H."/>
            <person name="Dong X."/>
        </authorList>
    </citation>
    <scope>NUCLEOTIDE SEQUENCE</scope>
    <source>
        <strain evidence="2">ZWT</strain>
    </source>
</reference>
<dbReference type="EMBL" id="JAGSOJ010000003">
    <property type="protein sequence ID" value="MCM1990846.1"/>
    <property type="molecule type" value="Genomic_DNA"/>
</dbReference>
<comment type="caution">
    <text evidence="2">The sequence shown here is derived from an EMBL/GenBank/DDBJ whole genome shotgun (WGS) entry which is preliminary data.</text>
</comment>
<evidence type="ECO:0000313" key="2">
    <source>
        <dbReference type="EMBL" id="MCM1990846.1"/>
    </source>
</evidence>
<accession>A0A9J6P3V0</accession>
<sequence>MMKNKKGFTLMEVMLVMAIFSMASVVIFSVFMSNYMRIEAQGRETYLQEDIDRGLTRLSNRLMGTCEIVENRDIGVSDTVLLSFNYYYKDNKEPYEGDLYLVENDGLYTLKLHSKREVESKVEELTNTFMSYVKNFNINFINESGGTTSPAQACALEINYTVTTSYKKIVKEKTGKVIIKLRNINPNQEEIGG</sequence>
<dbReference type="AlphaFoldDB" id="A0A9J6P3V0"/>
<protein>
    <submittedName>
        <fullName evidence="2">Prepilin-type N-terminal cleavage/methylation domain-containing protein</fullName>
    </submittedName>
</protein>
<evidence type="ECO:0000313" key="3">
    <source>
        <dbReference type="Proteomes" id="UP001056429"/>
    </source>
</evidence>
<dbReference type="NCBIfam" id="TIGR02532">
    <property type="entry name" value="IV_pilin_GFxxxE"/>
    <property type="match status" value="1"/>
</dbReference>
<name>A0A9J6P3V0_9CLOT</name>
<proteinExistence type="predicted"/>
<keyword evidence="1" id="KW-1133">Transmembrane helix</keyword>
<dbReference type="RefSeq" id="WP_250859960.1">
    <property type="nucleotide sequence ID" value="NZ_JAGSOJ010000003.1"/>
</dbReference>
<organism evidence="2 3">
    <name type="scientific">Oceanirhabdus seepicola</name>
    <dbReference type="NCBI Taxonomy" id="2828781"/>
    <lineage>
        <taxon>Bacteria</taxon>
        <taxon>Bacillati</taxon>
        <taxon>Bacillota</taxon>
        <taxon>Clostridia</taxon>
        <taxon>Eubacteriales</taxon>
        <taxon>Clostridiaceae</taxon>
        <taxon>Oceanirhabdus</taxon>
    </lineage>
</organism>
<evidence type="ECO:0000256" key="1">
    <source>
        <dbReference type="SAM" id="Phobius"/>
    </source>
</evidence>
<keyword evidence="1" id="KW-0812">Transmembrane</keyword>
<dbReference type="Proteomes" id="UP001056429">
    <property type="component" value="Unassembled WGS sequence"/>
</dbReference>
<dbReference type="Pfam" id="PF07963">
    <property type="entry name" value="N_methyl"/>
    <property type="match status" value="1"/>
</dbReference>
<keyword evidence="1" id="KW-0472">Membrane</keyword>
<gene>
    <name evidence="2" type="ORF">KDK92_14035</name>
</gene>
<keyword evidence="3" id="KW-1185">Reference proteome</keyword>
<dbReference type="InterPro" id="IPR012902">
    <property type="entry name" value="N_methyl_site"/>
</dbReference>